<keyword evidence="4" id="KW-1185">Reference proteome</keyword>
<dbReference type="HOGENOM" id="CLU_2215246_0_0_1"/>
<gene>
    <name evidence="3" type="ORF">TTHERM_00243910</name>
</gene>
<dbReference type="KEGG" id="tet:TTHERM_00243910"/>
<keyword evidence="1 3" id="KW-0812">Transmembrane</keyword>
<dbReference type="RefSeq" id="XP_001023720.2">
    <property type="nucleotide sequence ID" value="XM_001023720.2"/>
</dbReference>
<evidence type="ECO:0000256" key="2">
    <source>
        <dbReference type="SAM" id="SignalP"/>
    </source>
</evidence>
<feature type="chain" id="PRO_5004202103" evidence="2">
    <location>
        <begin position="20"/>
        <end position="330"/>
    </location>
</feature>
<sequence length="330" mass="39278">MLLFWTLLPIIFLIKIVQKKTRLDQCKTKYFYGYYYGELKNKHFYWEFIRIYLKIILIFINTFLNQNNQITINSILIVIGIYLILLKRVNPFISQNIQSSELQAYSLLIAKIYLNSINQDSYQTKITIEILLVLIDYIFYFICWYTILVYKSKQGSNLSSRLIRALFKIFVTKIYYQKQIINSKTSLKTFKRWKLIQKNIVKIISLRVAQNINLITSRSNQLNSQQTEYQQQIITEQQKLKKCNQNSPFVLQNQSSFRQKQFLSLKKAKNWNTDEGMFNIMSDFGLKSDQILDEQDPSKVQKYCFTPKSLISNTKQSNIIHDEQNICIDE</sequence>
<dbReference type="PANTHER" id="PTHR11319">
    <property type="entry name" value="G PROTEIN-COUPLED RECEPTOR-RELATED"/>
    <property type="match status" value="1"/>
</dbReference>
<keyword evidence="1" id="KW-0472">Membrane</keyword>
<dbReference type="EMBL" id="GG662474">
    <property type="protein sequence ID" value="EAS03475.2"/>
    <property type="molecule type" value="Genomic_DNA"/>
</dbReference>
<feature type="transmembrane region" description="Helical" evidence="1">
    <location>
        <begin position="130"/>
        <end position="150"/>
    </location>
</feature>
<organism evidence="3 4">
    <name type="scientific">Tetrahymena thermophila (strain SB210)</name>
    <dbReference type="NCBI Taxonomy" id="312017"/>
    <lineage>
        <taxon>Eukaryota</taxon>
        <taxon>Sar</taxon>
        <taxon>Alveolata</taxon>
        <taxon>Ciliophora</taxon>
        <taxon>Intramacronucleata</taxon>
        <taxon>Oligohymenophorea</taxon>
        <taxon>Hymenostomatida</taxon>
        <taxon>Tetrahymenina</taxon>
        <taxon>Tetrahymenidae</taxon>
        <taxon>Tetrahymena</taxon>
    </lineage>
</organism>
<dbReference type="Proteomes" id="UP000009168">
    <property type="component" value="Unassembled WGS sequence"/>
</dbReference>
<evidence type="ECO:0000313" key="4">
    <source>
        <dbReference type="Proteomes" id="UP000009168"/>
    </source>
</evidence>
<keyword evidence="1" id="KW-1133">Transmembrane helix</keyword>
<evidence type="ECO:0000256" key="1">
    <source>
        <dbReference type="SAM" id="Phobius"/>
    </source>
</evidence>
<dbReference type="GeneID" id="7828630"/>
<proteinExistence type="predicted"/>
<keyword evidence="2" id="KW-0732">Signal</keyword>
<feature type="transmembrane region" description="Helical" evidence="1">
    <location>
        <begin position="70"/>
        <end position="86"/>
    </location>
</feature>
<name>Q246A8_TETTS</name>
<dbReference type="InParanoid" id="Q246A8"/>
<protein>
    <submittedName>
        <fullName evidence="3">Transmembrane protein, putative</fullName>
    </submittedName>
</protein>
<dbReference type="AlphaFoldDB" id="Q246A8"/>
<evidence type="ECO:0000313" key="3">
    <source>
        <dbReference type="EMBL" id="EAS03475.2"/>
    </source>
</evidence>
<feature type="signal peptide" evidence="2">
    <location>
        <begin position="1"/>
        <end position="19"/>
    </location>
</feature>
<feature type="transmembrane region" description="Helical" evidence="1">
    <location>
        <begin position="43"/>
        <end position="63"/>
    </location>
</feature>
<accession>Q246A8</accession>
<reference evidence="4" key="1">
    <citation type="journal article" date="2006" name="PLoS Biol.">
        <title>Macronuclear genome sequence of the ciliate Tetrahymena thermophila, a model eukaryote.</title>
        <authorList>
            <person name="Eisen J.A."/>
            <person name="Coyne R.S."/>
            <person name="Wu M."/>
            <person name="Wu D."/>
            <person name="Thiagarajan M."/>
            <person name="Wortman J.R."/>
            <person name="Badger J.H."/>
            <person name="Ren Q."/>
            <person name="Amedeo P."/>
            <person name="Jones K.M."/>
            <person name="Tallon L.J."/>
            <person name="Delcher A.L."/>
            <person name="Salzberg S.L."/>
            <person name="Silva J.C."/>
            <person name="Haas B.J."/>
            <person name="Majoros W.H."/>
            <person name="Farzad M."/>
            <person name="Carlton J.M."/>
            <person name="Smith R.K. Jr."/>
            <person name="Garg J."/>
            <person name="Pearlman R.E."/>
            <person name="Karrer K.M."/>
            <person name="Sun L."/>
            <person name="Manning G."/>
            <person name="Elde N.C."/>
            <person name="Turkewitz A.P."/>
            <person name="Asai D.J."/>
            <person name="Wilkes D.E."/>
            <person name="Wang Y."/>
            <person name="Cai H."/>
            <person name="Collins K."/>
            <person name="Stewart B.A."/>
            <person name="Lee S.R."/>
            <person name="Wilamowska K."/>
            <person name="Weinberg Z."/>
            <person name="Ruzzo W.L."/>
            <person name="Wloga D."/>
            <person name="Gaertig J."/>
            <person name="Frankel J."/>
            <person name="Tsao C.-C."/>
            <person name="Gorovsky M.A."/>
            <person name="Keeling P.J."/>
            <person name="Waller R.F."/>
            <person name="Patron N.J."/>
            <person name="Cherry J.M."/>
            <person name="Stover N.A."/>
            <person name="Krieger C.J."/>
            <person name="del Toro C."/>
            <person name="Ryder H.F."/>
            <person name="Williamson S.C."/>
            <person name="Barbeau R.A."/>
            <person name="Hamilton E.P."/>
            <person name="Orias E."/>
        </authorList>
    </citation>
    <scope>NUCLEOTIDE SEQUENCE [LARGE SCALE GENOMIC DNA]</scope>
    <source>
        <strain evidence="4">SB210</strain>
    </source>
</reference>
<dbReference type="PANTHER" id="PTHR11319:SF35">
    <property type="entry name" value="OUTER MEMBRANE PROTEIN PMPC-RELATED"/>
    <property type="match status" value="1"/>
</dbReference>